<keyword evidence="3" id="KW-0614">Plasmid</keyword>
<dbReference type="PROSITE" id="PS50914">
    <property type="entry name" value="BON"/>
    <property type="match status" value="1"/>
</dbReference>
<feature type="compositionally biased region" description="Basic and acidic residues" evidence="1">
    <location>
        <begin position="43"/>
        <end position="55"/>
    </location>
</feature>
<keyword evidence="4" id="KW-1185">Reference proteome</keyword>
<organism evidence="3 4">
    <name type="scientific">Gloeothece verrucosa (strain PCC 7822)</name>
    <name type="common">Cyanothece sp. (strain PCC 7822)</name>
    <dbReference type="NCBI Taxonomy" id="497965"/>
    <lineage>
        <taxon>Bacteria</taxon>
        <taxon>Bacillati</taxon>
        <taxon>Cyanobacteriota</taxon>
        <taxon>Cyanophyceae</taxon>
        <taxon>Oscillatoriophycideae</taxon>
        <taxon>Chroococcales</taxon>
        <taxon>Aphanothecaceae</taxon>
        <taxon>Gloeothece</taxon>
        <taxon>Gloeothece verrucosa</taxon>
    </lineage>
</organism>
<dbReference type="KEGG" id="cyj:Cyan7822_6089"/>
<evidence type="ECO:0000256" key="1">
    <source>
        <dbReference type="SAM" id="MobiDB-lite"/>
    </source>
</evidence>
<dbReference type="RefSeq" id="WP_013334677.1">
    <property type="nucleotide sequence ID" value="NC_014533.1"/>
</dbReference>
<dbReference type="HOGENOM" id="CLU_122304_0_0_3"/>
<gene>
    <name evidence="3" type="ordered locus">Cyan7822_6089</name>
</gene>
<name>E0ULU7_GLOV7</name>
<proteinExistence type="predicted"/>
<dbReference type="Proteomes" id="UP000008206">
    <property type="component" value="Plasmid Cy782201"/>
</dbReference>
<evidence type="ECO:0000313" key="3">
    <source>
        <dbReference type="EMBL" id="ADN17927.1"/>
    </source>
</evidence>
<dbReference type="PROSITE" id="PS51257">
    <property type="entry name" value="PROKAR_LIPOPROTEIN"/>
    <property type="match status" value="1"/>
</dbReference>
<accession>E0ULU7</accession>
<dbReference type="Pfam" id="PF04972">
    <property type="entry name" value="BON"/>
    <property type="match status" value="1"/>
</dbReference>
<reference evidence="4" key="1">
    <citation type="journal article" date="2011" name="MBio">
        <title>Novel metabolic attributes of the genus Cyanothece, comprising a group of unicellular nitrogen-fixing Cyanobacteria.</title>
        <authorList>
            <person name="Bandyopadhyay A."/>
            <person name="Elvitigala T."/>
            <person name="Welsh E."/>
            <person name="Stockel J."/>
            <person name="Liberton M."/>
            <person name="Min H."/>
            <person name="Sherman L.A."/>
            <person name="Pakrasi H.B."/>
        </authorList>
    </citation>
    <scope>NUCLEOTIDE SEQUENCE [LARGE SCALE GENOMIC DNA]</scope>
    <source>
        <strain evidence="4">PCC 7822</strain>
        <plasmid evidence="4">Cy782201</plasmid>
    </source>
</reference>
<protein>
    <submittedName>
        <fullName evidence="3">Transport-associated protein</fullName>
    </submittedName>
</protein>
<dbReference type="InterPro" id="IPR007055">
    <property type="entry name" value="BON_dom"/>
</dbReference>
<feature type="region of interest" description="Disordered" evidence="1">
    <location>
        <begin position="27"/>
        <end position="55"/>
    </location>
</feature>
<evidence type="ECO:0000313" key="4">
    <source>
        <dbReference type="Proteomes" id="UP000008206"/>
    </source>
</evidence>
<dbReference type="EMBL" id="CP002199">
    <property type="protein sequence ID" value="ADN17927.1"/>
    <property type="molecule type" value="Genomic_DNA"/>
</dbReference>
<sequence length="153" mass="16919">MNKFTLLILSSFLIIGAVGCSNVARTSRDAPTTLDGSVQNPQDVRETREDAESKIRQAQLNADIRAREERNQWSDNELERTDADLQSEVRAKLEANIPRGQLTVKAEDGVVTIVGVVPNQKEYQTIEPLAKEIKGVKAVNVNVEVVPPTPTKR</sequence>
<dbReference type="Gene3D" id="3.30.1340.30">
    <property type="match status" value="1"/>
</dbReference>
<dbReference type="OrthoDB" id="456897at2"/>
<evidence type="ECO:0000259" key="2">
    <source>
        <dbReference type="PROSITE" id="PS50914"/>
    </source>
</evidence>
<feature type="domain" description="BON" evidence="2">
    <location>
        <begin position="81"/>
        <end position="147"/>
    </location>
</feature>
<dbReference type="AlphaFoldDB" id="E0ULU7"/>
<geneLocation type="plasmid" evidence="3 4">
    <name>Cy782201</name>
</geneLocation>